<gene>
    <name evidence="1" type="ORF">BJF95_11340</name>
</gene>
<sequence>MSPALTLYRLCSVFMIWVLEPGRGSCQVGDVPDGWNKTAQADATNIDKGLTLNLVQEGIGL</sequence>
<reference evidence="1 2" key="1">
    <citation type="submission" date="2016-09" db="EMBL/GenBank/DDBJ databases">
        <title>Rhizobium oryziradicis sp. nov., isolated from the root of rice.</title>
        <authorList>
            <person name="Zhao J."/>
            <person name="Zhang X."/>
        </authorList>
    </citation>
    <scope>NUCLEOTIDE SEQUENCE [LARGE SCALE GENOMIC DNA]</scope>
    <source>
        <strain evidence="1 2">N19</strain>
    </source>
</reference>
<protein>
    <submittedName>
        <fullName evidence="1">Uncharacterized protein</fullName>
    </submittedName>
</protein>
<dbReference type="AlphaFoldDB" id="A0A1Q8ZUG5"/>
<dbReference type="EMBL" id="MKIM01000024">
    <property type="protein sequence ID" value="OLP45716.1"/>
    <property type="molecule type" value="Genomic_DNA"/>
</dbReference>
<name>A0A1Q8ZUG5_9HYPH</name>
<organism evidence="1 2">
    <name type="scientific">Rhizobium oryziradicis</name>
    <dbReference type="NCBI Taxonomy" id="1867956"/>
    <lineage>
        <taxon>Bacteria</taxon>
        <taxon>Pseudomonadati</taxon>
        <taxon>Pseudomonadota</taxon>
        <taxon>Alphaproteobacteria</taxon>
        <taxon>Hyphomicrobiales</taxon>
        <taxon>Rhizobiaceae</taxon>
        <taxon>Rhizobium/Agrobacterium group</taxon>
        <taxon>Rhizobium</taxon>
    </lineage>
</organism>
<accession>A0A1Q8ZUG5</accession>
<comment type="caution">
    <text evidence="1">The sequence shown here is derived from an EMBL/GenBank/DDBJ whole genome shotgun (WGS) entry which is preliminary data.</text>
</comment>
<keyword evidence="2" id="KW-1185">Reference proteome</keyword>
<dbReference type="STRING" id="1867956.BJF95_11340"/>
<proteinExistence type="predicted"/>
<evidence type="ECO:0000313" key="1">
    <source>
        <dbReference type="EMBL" id="OLP45716.1"/>
    </source>
</evidence>
<evidence type="ECO:0000313" key="2">
    <source>
        <dbReference type="Proteomes" id="UP000186894"/>
    </source>
</evidence>
<dbReference type="Proteomes" id="UP000186894">
    <property type="component" value="Unassembled WGS sequence"/>
</dbReference>